<reference evidence="8" key="2">
    <citation type="submission" date="2020-09" db="EMBL/GenBank/DDBJ databases">
        <authorList>
            <person name="Sun Q."/>
            <person name="Zhou Y."/>
        </authorList>
    </citation>
    <scope>NUCLEOTIDE SEQUENCE</scope>
    <source>
        <strain evidence="8">CGMCC 1.12426</strain>
    </source>
</reference>
<name>A0A916TM49_9HYPH</name>
<evidence type="ECO:0000256" key="3">
    <source>
        <dbReference type="ARBA" id="ARBA00022741"/>
    </source>
</evidence>
<dbReference type="GO" id="GO:0005737">
    <property type="term" value="C:cytoplasm"/>
    <property type="evidence" value="ECO:0007669"/>
    <property type="project" value="UniProtKB-SubCell"/>
</dbReference>
<sequence length="193" mass="20871">MRLILLGPPGAGKGTQAARLVETHKIAQLSTGDMLRAAVKAETAVGLQAKEVMDRGDLVSDDIIVQIISDRIEEADCVNGFILDGFPRTIAQADALEDLLEHKNMQLDAVVELEVDDEVLVGRIENRAKETGGARADDNAETLRKRLEVYHAQTAPVSDYYKKKGMLRTVDGMASIDEVAASIDTILKEATAA</sequence>
<comment type="function">
    <text evidence="5">Catalyzes the reversible transfer of the terminal phosphate group between ATP and AMP. Plays an important role in cellular energy homeostasis and in adenine nucleotide metabolism.</text>
</comment>
<keyword evidence="3 5" id="KW-0547">Nucleotide-binding</keyword>
<gene>
    <name evidence="5 8" type="primary">adk</name>
    <name evidence="8" type="ORF">GCM10011316_32740</name>
</gene>
<dbReference type="PRINTS" id="PR00094">
    <property type="entry name" value="ADENYLTKNASE"/>
</dbReference>
<comment type="caution">
    <text evidence="8">The sequence shown here is derived from an EMBL/GenBank/DDBJ whole genome shotgun (WGS) entry which is preliminary data.</text>
</comment>
<dbReference type="NCBIfam" id="TIGR01351">
    <property type="entry name" value="adk"/>
    <property type="match status" value="1"/>
</dbReference>
<dbReference type="AlphaFoldDB" id="A0A916TM49"/>
<feature type="binding site" evidence="5">
    <location>
        <begin position="57"/>
        <end position="59"/>
    </location>
    <ligand>
        <name>AMP</name>
        <dbReference type="ChEBI" id="CHEBI:456215"/>
    </ligand>
</feature>
<comment type="caution">
    <text evidence="5">Lacks conserved residue(s) required for the propagation of feature annotation.</text>
</comment>
<dbReference type="Pfam" id="PF00406">
    <property type="entry name" value="ADK"/>
    <property type="match status" value="1"/>
</dbReference>
<dbReference type="InterPro" id="IPR000850">
    <property type="entry name" value="Adenylat/UMP-CMP_kin"/>
</dbReference>
<feature type="binding site" evidence="5">
    <location>
        <position position="135"/>
    </location>
    <ligand>
        <name>AMP</name>
        <dbReference type="ChEBI" id="CHEBI:456215"/>
    </ligand>
</feature>
<evidence type="ECO:0000256" key="6">
    <source>
        <dbReference type="RuleBase" id="RU003330"/>
    </source>
</evidence>
<dbReference type="GO" id="GO:0004017">
    <property type="term" value="F:AMP kinase activity"/>
    <property type="evidence" value="ECO:0007669"/>
    <property type="project" value="UniProtKB-UniRule"/>
</dbReference>
<reference evidence="8" key="1">
    <citation type="journal article" date="2014" name="Int. J. Syst. Evol. Microbiol.">
        <title>Complete genome sequence of Corynebacterium casei LMG S-19264T (=DSM 44701T), isolated from a smear-ripened cheese.</title>
        <authorList>
            <consortium name="US DOE Joint Genome Institute (JGI-PGF)"/>
            <person name="Walter F."/>
            <person name="Albersmeier A."/>
            <person name="Kalinowski J."/>
            <person name="Ruckert C."/>
        </authorList>
    </citation>
    <scope>NUCLEOTIDE SEQUENCE</scope>
    <source>
        <strain evidence="8">CGMCC 1.12426</strain>
    </source>
</reference>
<evidence type="ECO:0000313" key="9">
    <source>
        <dbReference type="Proteomes" id="UP000605148"/>
    </source>
</evidence>
<feature type="binding site" evidence="5">
    <location>
        <begin position="10"/>
        <end position="15"/>
    </location>
    <ligand>
        <name>ATP</name>
        <dbReference type="ChEBI" id="CHEBI:30616"/>
    </ligand>
</feature>
<dbReference type="Gene3D" id="3.40.50.300">
    <property type="entry name" value="P-loop containing nucleotide triphosphate hydrolases"/>
    <property type="match status" value="1"/>
</dbReference>
<dbReference type="EC" id="2.7.4.3" evidence="5 7"/>
<dbReference type="InterPro" id="IPR027417">
    <property type="entry name" value="P-loop_NTPase"/>
</dbReference>
<dbReference type="OrthoDB" id="9805030at2"/>
<dbReference type="NCBIfam" id="NF011104">
    <property type="entry name" value="PRK14531.1"/>
    <property type="match status" value="1"/>
</dbReference>
<dbReference type="SUPFAM" id="SSF52540">
    <property type="entry name" value="P-loop containing nucleoside triphosphate hydrolases"/>
    <property type="match status" value="1"/>
</dbReference>
<keyword evidence="2 5" id="KW-0545">Nucleotide biosynthesis</keyword>
<dbReference type="RefSeq" id="WP_150496840.1">
    <property type="nucleotide sequence ID" value="NZ_BMFA01000011.1"/>
</dbReference>
<evidence type="ECO:0000256" key="2">
    <source>
        <dbReference type="ARBA" id="ARBA00022727"/>
    </source>
</evidence>
<dbReference type="HAMAP" id="MF_00235">
    <property type="entry name" value="Adenylate_kinase_Adk"/>
    <property type="match status" value="1"/>
</dbReference>
<dbReference type="GO" id="GO:0005524">
    <property type="term" value="F:ATP binding"/>
    <property type="evidence" value="ECO:0007669"/>
    <property type="project" value="UniProtKB-UniRule"/>
</dbReference>
<comment type="subunit">
    <text evidence="5 7">Monomer.</text>
</comment>
<comment type="subcellular location">
    <subcellularLocation>
        <location evidence="5 7">Cytoplasm</location>
    </subcellularLocation>
</comment>
<keyword evidence="5 7" id="KW-0067">ATP-binding</keyword>
<comment type="pathway">
    <text evidence="5">Purine metabolism; AMP biosynthesis via salvage pathway; AMP from ADP: step 1/1.</text>
</comment>
<dbReference type="EMBL" id="BMFA01000011">
    <property type="protein sequence ID" value="GGB58157.1"/>
    <property type="molecule type" value="Genomic_DNA"/>
</dbReference>
<keyword evidence="1 5" id="KW-0808">Transferase</keyword>
<dbReference type="PROSITE" id="PS00113">
    <property type="entry name" value="ADENYLATE_KINASE"/>
    <property type="match status" value="1"/>
</dbReference>
<dbReference type="InterPro" id="IPR006259">
    <property type="entry name" value="Adenyl_kin_sub"/>
</dbReference>
<evidence type="ECO:0000256" key="5">
    <source>
        <dbReference type="HAMAP-Rule" id="MF_00235"/>
    </source>
</evidence>
<dbReference type="NCBIfam" id="NF011101">
    <property type="entry name" value="PRK14528.1"/>
    <property type="match status" value="1"/>
</dbReference>
<comment type="similarity">
    <text evidence="5 6">Belongs to the adenylate kinase family.</text>
</comment>
<evidence type="ECO:0000313" key="8">
    <source>
        <dbReference type="EMBL" id="GGB58157.1"/>
    </source>
</evidence>
<dbReference type="GO" id="GO:0044209">
    <property type="term" value="P:AMP salvage"/>
    <property type="evidence" value="ECO:0007669"/>
    <property type="project" value="UniProtKB-UniRule"/>
</dbReference>
<feature type="binding site" evidence="5">
    <location>
        <position position="127"/>
    </location>
    <ligand>
        <name>ATP</name>
        <dbReference type="ChEBI" id="CHEBI:30616"/>
    </ligand>
</feature>
<evidence type="ECO:0000256" key="7">
    <source>
        <dbReference type="RuleBase" id="RU003331"/>
    </source>
</evidence>
<feature type="binding site" evidence="5">
    <location>
        <position position="146"/>
    </location>
    <ligand>
        <name>AMP</name>
        <dbReference type="ChEBI" id="CHEBI:456215"/>
    </ligand>
</feature>
<proteinExistence type="inferred from homology"/>
<feature type="binding site" evidence="5">
    <location>
        <position position="92"/>
    </location>
    <ligand>
        <name>AMP</name>
        <dbReference type="ChEBI" id="CHEBI:456215"/>
    </ligand>
</feature>
<accession>A0A916TM49</accession>
<feature type="binding site" evidence="5">
    <location>
        <position position="36"/>
    </location>
    <ligand>
        <name>AMP</name>
        <dbReference type="ChEBI" id="CHEBI:456215"/>
    </ligand>
</feature>
<feature type="binding site" evidence="5">
    <location>
        <position position="174"/>
    </location>
    <ligand>
        <name>ATP</name>
        <dbReference type="ChEBI" id="CHEBI:30616"/>
    </ligand>
</feature>
<organism evidence="8 9">
    <name type="scientific">Roseibium aquae</name>
    <dbReference type="NCBI Taxonomy" id="1323746"/>
    <lineage>
        <taxon>Bacteria</taxon>
        <taxon>Pseudomonadati</taxon>
        <taxon>Pseudomonadota</taxon>
        <taxon>Alphaproteobacteria</taxon>
        <taxon>Hyphomicrobiales</taxon>
        <taxon>Stappiaceae</taxon>
        <taxon>Roseibium</taxon>
    </lineage>
</organism>
<evidence type="ECO:0000256" key="4">
    <source>
        <dbReference type="ARBA" id="ARBA00022777"/>
    </source>
</evidence>
<evidence type="ECO:0000256" key="1">
    <source>
        <dbReference type="ARBA" id="ARBA00022679"/>
    </source>
</evidence>
<dbReference type="InterPro" id="IPR033690">
    <property type="entry name" value="Adenylat_kinase_CS"/>
</dbReference>
<feature type="region of interest" description="NMP" evidence="5">
    <location>
        <begin position="30"/>
        <end position="59"/>
    </location>
</feature>
<dbReference type="CDD" id="cd01428">
    <property type="entry name" value="ADK"/>
    <property type="match status" value="1"/>
</dbReference>
<protein>
    <recommendedName>
        <fullName evidence="5 7">Adenylate kinase</fullName>
        <shortName evidence="5">AK</shortName>
        <ecNumber evidence="5 7">2.7.4.3</ecNumber>
    </recommendedName>
    <alternativeName>
        <fullName evidence="5">ATP-AMP transphosphorylase</fullName>
    </alternativeName>
    <alternativeName>
        <fullName evidence="5">ATP:AMP phosphotransferase</fullName>
    </alternativeName>
    <alternativeName>
        <fullName evidence="5">Adenylate monophosphate kinase</fullName>
    </alternativeName>
</protein>
<keyword evidence="9" id="KW-1185">Reference proteome</keyword>
<dbReference type="NCBIfam" id="NF011100">
    <property type="entry name" value="PRK14527.1"/>
    <property type="match status" value="1"/>
</dbReference>
<feature type="binding site" evidence="5">
    <location>
        <begin position="85"/>
        <end position="88"/>
    </location>
    <ligand>
        <name>AMP</name>
        <dbReference type="ChEBI" id="CHEBI:456215"/>
    </ligand>
</feature>
<dbReference type="NCBIfam" id="NF011105">
    <property type="entry name" value="PRK14532.1"/>
    <property type="match status" value="1"/>
</dbReference>
<dbReference type="NCBIfam" id="NF001381">
    <property type="entry name" value="PRK00279.1-3"/>
    <property type="match status" value="1"/>
</dbReference>
<keyword evidence="4 5" id="KW-0418">Kinase</keyword>
<dbReference type="PANTHER" id="PTHR23359">
    <property type="entry name" value="NUCLEOTIDE KINASE"/>
    <property type="match status" value="1"/>
</dbReference>
<comment type="catalytic activity">
    <reaction evidence="5 7">
        <text>AMP + ATP = 2 ADP</text>
        <dbReference type="Rhea" id="RHEA:12973"/>
        <dbReference type="ChEBI" id="CHEBI:30616"/>
        <dbReference type="ChEBI" id="CHEBI:456215"/>
        <dbReference type="ChEBI" id="CHEBI:456216"/>
        <dbReference type="EC" id="2.7.4.3"/>
    </reaction>
</comment>
<comment type="domain">
    <text evidence="5">Consists of three domains, a large central CORE domain and two small peripheral domains, NMPbind and LID, which undergo movements during catalysis. The LID domain closes over the site of phosphoryl transfer upon ATP binding. Assembling and dissambling the active center during each catalytic cycle provides an effective means to prevent ATP hydrolysis.</text>
</comment>
<dbReference type="Proteomes" id="UP000605148">
    <property type="component" value="Unassembled WGS sequence"/>
</dbReference>
<feature type="binding site" evidence="5">
    <location>
        <position position="31"/>
    </location>
    <ligand>
        <name>AMP</name>
        <dbReference type="ChEBI" id="CHEBI:456215"/>
    </ligand>
</feature>
<keyword evidence="5" id="KW-0963">Cytoplasm</keyword>